<dbReference type="EMBL" id="GFDL01004400">
    <property type="protein sequence ID" value="JAV30645.1"/>
    <property type="molecule type" value="Transcribed_RNA"/>
</dbReference>
<dbReference type="InterPro" id="IPR011992">
    <property type="entry name" value="EF-hand-dom_pair"/>
</dbReference>
<proteinExistence type="inferred from homology"/>
<dbReference type="AlphaFoldDB" id="A0A1Q3FSV4"/>
<dbReference type="SUPFAM" id="SSF47473">
    <property type="entry name" value="EF-hand"/>
    <property type="match status" value="1"/>
</dbReference>
<dbReference type="GO" id="GO:0015631">
    <property type="term" value="F:tubulin binding"/>
    <property type="evidence" value="ECO:0007669"/>
    <property type="project" value="InterPro"/>
</dbReference>
<reference evidence="2" key="1">
    <citation type="submission" date="2017-01" db="EMBL/GenBank/DDBJ databases">
        <title>A deep insight into the sialotranscriptome of adult male and female Cluex tarsalis mosquitoes.</title>
        <authorList>
            <person name="Ribeiro J.M."/>
            <person name="Moreira F."/>
            <person name="Bernard K.A."/>
            <person name="Calvo E."/>
        </authorList>
    </citation>
    <scope>NUCLEOTIDE SEQUENCE</scope>
    <source>
        <strain evidence="2">Kern County</strain>
        <tissue evidence="2">Salivary glands</tissue>
    </source>
</reference>
<protein>
    <submittedName>
        <fullName evidence="2">Putative signal transduction protein p25</fullName>
    </submittedName>
</protein>
<name>A0A1Q3FSV4_CULTA</name>
<comment type="similarity">
    <text evidence="1">Belongs to the TPPP family.</text>
</comment>
<sequence length="113" mass="12512">MAKVTVPVPELPTLESMFSSYAKYRPSLNTFQGDGKRILLSQSDAWMQQARLVGAKRVFSLTETGVMFFKFSKSTLDFDEFLQFLEKLCASKGVGFEEVKTSLVSCGPPGIVS</sequence>
<evidence type="ECO:0000256" key="1">
    <source>
        <dbReference type="ARBA" id="ARBA00010994"/>
    </source>
</evidence>
<dbReference type="Gene3D" id="1.10.238.10">
    <property type="entry name" value="EF-hand"/>
    <property type="match status" value="1"/>
</dbReference>
<dbReference type="GO" id="GO:0046785">
    <property type="term" value="P:microtubule polymerization"/>
    <property type="evidence" value="ECO:0007669"/>
    <property type="project" value="InterPro"/>
</dbReference>
<dbReference type="InterPro" id="IPR008907">
    <property type="entry name" value="TPP/p25"/>
</dbReference>
<evidence type="ECO:0000313" key="2">
    <source>
        <dbReference type="EMBL" id="JAV30645.1"/>
    </source>
</evidence>
<organism evidence="2">
    <name type="scientific">Culex tarsalis</name>
    <name type="common">Encephalitis mosquito</name>
    <dbReference type="NCBI Taxonomy" id="7177"/>
    <lineage>
        <taxon>Eukaryota</taxon>
        <taxon>Metazoa</taxon>
        <taxon>Ecdysozoa</taxon>
        <taxon>Arthropoda</taxon>
        <taxon>Hexapoda</taxon>
        <taxon>Insecta</taxon>
        <taxon>Pterygota</taxon>
        <taxon>Neoptera</taxon>
        <taxon>Endopterygota</taxon>
        <taxon>Diptera</taxon>
        <taxon>Nematocera</taxon>
        <taxon>Culicoidea</taxon>
        <taxon>Culicidae</taxon>
        <taxon>Culicinae</taxon>
        <taxon>Culicini</taxon>
        <taxon>Culex</taxon>
        <taxon>Culex</taxon>
    </lineage>
</organism>
<dbReference type="Pfam" id="PF05517">
    <property type="entry name" value="p25-alpha"/>
    <property type="match status" value="1"/>
</dbReference>
<accession>A0A1Q3FSV4</accession>